<protein>
    <submittedName>
        <fullName evidence="1">Uncharacterized protein</fullName>
    </submittedName>
</protein>
<keyword evidence="2" id="KW-1185">Reference proteome</keyword>
<dbReference type="EMBL" id="JAJNBZ010000038">
    <property type="protein sequence ID" value="MCE5172991.1"/>
    <property type="molecule type" value="Genomic_DNA"/>
</dbReference>
<dbReference type="Proteomes" id="UP001199916">
    <property type="component" value="Unassembled WGS sequence"/>
</dbReference>
<comment type="caution">
    <text evidence="1">The sequence shown here is derived from an EMBL/GenBank/DDBJ whole genome shotgun (WGS) entry which is preliminary data.</text>
</comment>
<evidence type="ECO:0000313" key="1">
    <source>
        <dbReference type="EMBL" id="MCE5172991.1"/>
    </source>
</evidence>
<gene>
    <name evidence="1" type="ORF">LQV63_27390</name>
</gene>
<evidence type="ECO:0000313" key="2">
    <source>
        <dbReference type="Proteomes" id="UP001199916"/>
    </source>
</evidence>
<proteinExistence type="predicted"/>
<name>A0ABS8YMD7_9BACL</name>
<dbReference type="Gene3D" id="3.40.710.10">
    <property type="entry name" value="DD-peptidase/beta-lactamase superfamily"/>
    <property type="match status" value="1"/>
</dbReference>
<reference evidence="1 2" key="1">
    <citation type="submission" date="2021-11" db="EMBL/GenBank/DDBJ databases">
        <title>Draft genome sequence of Paenibacillus profundus YoMME, a new Gram-positive bacteria with exoelectrogenic properties.</title>
        <authorList>
            <person name="Hubenova Y."/>
            <person name="Hubenova E."/>
            <person name="Manasiev Y."/>
            <person name="Peykov S."/>
            <person name="Mitov M."/>
        </authorList>
    </citation>
    <scope>NUCLEOTIDE SEQUENCE [LARGE SCALE GENOMIC DNA]</scope>
    <source>
        <strain evidence="1 2">YoMME</strain>
    </source>
</reference>
<sequence length="150" mass="17262">MDMSSSFSAGAMYSTVDVLYKWDQALYSEKLVSKTTMDLALQSNVFNYGFPDDHTTVIMLTNYDFVPVFKLTESLTGIRFGEQISVPPRPQSYTLDERIYSNYMGTYEGYGCKATVARNEDQLFFVWNDEAVIPFYPISETTLHHTWHDV</sequence>
<dbReference type="InterPro" id="IPR012338">
    <property type="entry name" value="Beta-lactam/transpept-like"/>
</dbReference>
<organism evidence="1 2">
    <name type="scientific">Paenibacillus profundus</name>
    <dbReference type="NCBI Taxonomy" id="1173085"/>
    <lineage>
        <taxon>Bacteria</taxon>
        <taxon>Bacillati</taxon>
        <taxon>Bacillota</taxon>
        <taxon>Bacilli</taxon>
        <taxon>Bacillales</taxon>
        <taxon>Paenibacillaceae</taxon>
        <taxon>Paenibacillus</taxon>
    </lineage>
</organism>
<dbReference type="SUPFAM" id="SSF56601">
    <property type="entry name" value="beta-lactamase/transpeptidase-like"/>
    <property type="match status" value="1"/>
</dbReference>
<accession>A0ABS8YMD7</accession>